<dbReference type="AlphaFoldDB" id="A0A1Y1V487"/>
<reference evidence="1 2" key="1">
    <citation type="submission" date="2016-08" db="EMBL/GenBank/DDBJ databases">
        <title>Genomes of anaerobic fungi encode conserved fungal cellulosomes for biomass hydrolysis.</title>
        <authorList>
            <consortium name="DOE Joint Genome Institute"/>
            <person name="Haitjema C.H."/>
            <person name="Gilmore S.P."/>
            <person name="Henske J.K."/>
            <person name="Solomon K.V."/>
            <person name="De Groot R."/>
            <person name="Kuo A."/>
            <person name="Mondo S.J."/>
            <person name="Salamov A.A."/>
            <person name="Labutti K."/>
            <person name="Zhao Z."/>
            <person name="Chiniquy J."/>
            <person name="Barry K."/>
            <person name="Brewer H.M."/>
            <person name="Purvine S.O."/>
            <person name="Wright A.T."/>
            <person name="Boxma B."/>
            <person name="Van Alen T."/>
            <person name="Hackstein J.H."/>
            <person name="Baker S.E."/>
            <person name="Grigoriev I.V."/>
            <person name="O'Malley M.A."/>
        </authorList>
    </citation>
    <scope>NUCLEOTIDE SEQUENCE [LARGE SCALE GENOMIC DNA]</scope>
    <source>
        <strain evidence="2">finn</strain>
    </source>
</reference>
<dbReference type="STRING" id="1754191.A0A1Y1V487"/>
<dbReference type="OrthoDB" id="247006at2759"/>
<dbReference type="Gene3D" id="1.25.10.10">
    <property type="entry name" value="Leucine-rich Repeat Variant"/>
    <property type="match status" value="2"/>
</dbReference>
<dbReference type="PANTHER" id="PTHR21356">
    <property type="entry name" value="ARMADILLO REPEAT CONTAINING 2"/>
    <property type="match status" value="1"/>
</dbReference>
<dbReference type="GO" id="GO:0044782">
    <property type="term" value="P:cilium organization"/>
    <property type="evidence" value="ECO:0007669"/>
    <property type="project" value="TreeGrafter"/>
</dbReference>
<dbReference type="Proteomes" id="UP000193719">
    <property type="component" value="Unassembled WGS sequence"/>
</dbReference>
<dbReference type="InterPro" id="IPR038905">
    <property type="entry name" value="ARMC2"/>
</dbReference>
<accession>A0A1Y1V487</accession>
<dbReference type="InterPro" id="IPR011989">
    <property type="entry name" value="ARM-like"/>
</dbReference>
<gene>
    <name evidence="1" type="ORF">BCR36DRAFT_371995</name>
</gene>
<dbReference type="EMBL" id="MCFH01000033">
    <property type="protein sequence ID" value="ORX46898.1"/>
    <property type="molecule type" value="Genomic_DNA"/>
</dbReference>
<proteinExistence type="predicted"/>
<protein>
    <submittedName>
        <fullName evidence="1">ARM repeat-containing protein</fullName>
    </submittedName>
</protein>
<sequence length="511" mass="59308">MLIKLHSDTNKQLNSSLNNRPTQILIQITATIRNLVTNEHARSIILKDHIIKSLFLLLKSYSLFNKYEELVLNISRIFSKLSLYTDFQILLENSTSSIVTLTKLLLAHYNNNPLVVRICFILGNLSCDKTSTIPDIIFDYIPDLVQLLELLVRKTINKKIKSNDNQIEDNNKQENYEINLKEKEEEDVLIKLIRLIANMALNSKVGPIIAEIPEIKCLVDLFKIKNIHDNEELILNIIGAIANISYYNESNNEILDQRIIIAKLLLPLMFYDNVEAVIEASRVFGNITQFQDVCDFAKISKASEMFVILLDHSNRDVVYNICGVLINLINYQYHCDVYLQNEGVEKHLEILELCINMSDFDLACLICKIFYNLCLTDNNWAQKISNSDDILIQLYNLLEVSQEYQYSIPFLNDTTIKDDDAFDKKVIDDNENNHETIDLFQSSHTTEDFLHYMDISTKLMNKLILYIEYAESQQNLLMDYSNPEPDYEVDTIQKMTENFDEATEEDEILYK</sequence>
<evidence type="ECO:0000313" key="2">
    <source>
        <dbReference type="Proteomes" id="UP000193719"/>
    </source>
</evidence>
<dbReference type="SUPFAM" id="SSF48371">
    <property type="entry name" value="ARM repeat"/>
    <property type="match status" value="1"/>
</dbReference>
<evidence type="ECO:0000313" key="1">
    <source>
        <dbReference type="EMBL" id="ORX46898.1"/>
    </source>
</evidence>
<dbReference type="InterPro" id="IPR016024">
    <property type="entry name" value="ARM-type_fold"/>
</dbReference>
<dbReference type="PANTHER" id="PTHR21356:SF1">
    <property type="entry name" value="ARMADILLO REPEAT-CONTAINING PROTEIN 2"/>
    <property type="match status" value="1"/>
</dbReference>
<comment type="caution">
    <text evidence="1">The sequence shown here is derived from an EMBL/GenBank/DDBJ whole genome shotgun (WGS) entry which is preliminary data.</text>
</comment>
<keyword evidence="2" id="KW-1185">Reference proteome</keyword>
<name>A0A1Y1V487_9FUNG</name>
<reference evidence="1 2" key="2">
    <citation type="submission" date="2016-08" db="EMBL/GenBank/DDBJ databases">
        <title>Pervasive Adenine N6-methylation of Active Genes in Fungi.</title>
        <authorList>
            <consortium name="DOE Joint Genome Institute"/>
            <person name="Mondo S.J."/>
            <person name="Dannebaum R.O."/>
            <person name="Kuo R.C."/>
            <person name="Labutti K."/>
            <person name="Haridas S."/>
            <person name="Kuo A."/>
            <person name="Salamov A."/>
            <person name="Ahrendt S.R."/>
            <person name="Lipzen A."/>
            <person name="Sullivan W."/>
            <person name="Andreopoulos W.B."/>
            <person name="Clum A."/>
            <person name="Lindquist E."/>
            <person name="Daum C."/>
            <person name="Ramamoorthy G.K."/>
            <person name="Gryganskyi A."/>
            <person name="Culley D."/>
            <person name="Magnuson J.K."/>
            <person name="James T.Y."/>
            <person name="O'Malley M.A."/>
            <person name="Stajich J.E."/>
            <person name="Spatafora J.W."/>
            <person name="Visel A."/>
            <person name="Grigoriev I.V."/>
        </authorList>
    </citation>
    <scope>NUCLEOTIDE SEQUENCE [LARGE SCALE GENOMIC DNA]</scope>
    <source>
        <strain evidence="2">finn</strain>
    </source>
</reference>
<organism evidence="1 2">
    <name type="scientific">Piromyces finnis</name>
    <dbReference type="NCBI Taxonomy" id="1754191"/>
    <lineage>
        <taxon>Eukaryota</taxon>
        <taxon>Fungi</taxon>
        <taxon>Fungi incertae sedis</taxon>
        <taxon>Chytridiomycota</taxon>
        <taxon>Chytridiomycota incertae sedis</taxon>
        <taxon>Neocallimastigomycetes</taxon>
        <taxon>Neocallimastigales</taxon>
        <taxon>Neocallimastigaceae</taxon>
        <taxon>Piromyces</taxon>
    </lineage>
</organism>